<accession>A0A1E3PDY7</accession>
<dbReference type="EC" id="1.1.1.8" evidence="9"/>
<feature type="active site" description="Proton acceptor" evidence="5">
    <location>
        <position position="262"/>
    </location>
</feature>
<evidence type="ECO:0000259" key="11">
    <source>
        <dbReference type="Pfam" id="PF07479"/>
    </source>
</evidence>
<evidence type="ECO:0000256" key="4">
    <source>
        <dbReference type="ARBA" id="ARBA00048683"/>
    </source>
</evidence>
<dbReference type="InterPro" id="IPR011128">
    <property type="entry name" value="G3P_DH_NAD-dep_N"/>
</dbReference>
<dbReference type="OrthoDB" id="10263760at2759"/>
<sequence length="404" mass="44630">MRYILTAFRGYRILSHSSLKGLEFVPSISSQWSLFRRSYTTSVKGDQSVKNPRFKVTVVGSGNWGTTTAKIIAENTRLNPTLFQQQVNMWVFEEQIHGKRLTEIINTEHENIKYLPGVKLPSNIIAVADIVQAVKDSNILVFNLPHQFLPGVCAQLKGHIHPQARAISCLKGLEVTPDGCTLLCDSIAHGLNIPCGALSGANLAPEVAREKYSETTIAYKLPNDHFPGDVDRQTWKTLFHRPYFHVRVVSDVAGVSLGGALKNIVALAAGFVEGKGWGENAKAAIMRRGLIEMIRFGQLFYKDCDMATFTHESAGVADLITTCAGGRNVRVGAEMARSGRSAEAVEKELLNGQSAQGVLVTKEVYELLENKGLLNEFPLFEVTYQITFNGYPIDKLPSLFDRFD</sequence>
<feature type="binding site" evidence="6">
    <location>
        <begin position="327"/>
        <end position="328"/>
    </location>
    <ligand>
        <name>substrate</name>
    </ligand>
</feature>
<keyword evidence="3 7" id="KW-0520">NAD</keyword>
<dbReference type="NCBIfam" id="TIGR03376">
    <property type="entry name" value="glycerol3P_DH"/>
    <property type="match status" value="1"/>
</dbReference>
<evidence type="ECO:0000256" key="5">
    <source>
        <dbReference type="PIRSR" id="PIRSR000114-1"/>
    </source>
</evidence>
<dbReference type="PANTHER" id="PTHR11728">
    <property type="entry name" value="GLYCEROL-3-PHOSPHATE DEHYDROGENASE"/>
    <property type="match status" value="1"/>
</dbReference>
<dbReference type="InterPro" id="IPR006168">
    <property type="entry name" value="G3P_DH_NAD-dep"/>
</dbReference>
<evidence type="ECO:0000256" key="1">
    <source>
        <dbReference type="ARBA" id="ARBA00011009"/>
    </source>
</evidence>
<keyword evidence="2 8" id="KW-0560">Oxidoreductase</keyword>
<feature type="binding site" evidence="7">
    <location>
        <position position="204"/>
    </location>
    <ligand>
        <name>NAD(+)</name>
        <dbReference type="ChEBI" id="CHEBI:57540"/>
    </ligand>
</feature>
<dbReference type="SUPFAM" id="SSF48179">
    <property type="entry name" value="6-phosphogluconate dehydrogenase C-terminal domain-like"/>
    <property type="match status" value="1"/>
</dbReference>
<dbReference type="Pfam" id="PF01210">
    <property type="entry name" value="NAD_Gly3P_dh_N"/>
    <property type="match status" value="1"/>
</dbReference>
<evidence type="ECO:0000313" key="12">
    <source>
        <dbReference type="EMBL" id="ODQ63633.1"/>
    </source>
</evidence>
<protein>
    <recommendedName>
        <fullName evidence="9">Glycerol-3-phosphate dehydrogenase [NAD(+)]</fullName>
        <ecNumber evidence="9">1.1.1.8</ecNumber>
    </recommendedName>
</protein>
<dbReference type="InterPro" id="IPR013328">
    <property type="entry name" value="6PGD_dom2"/>
</dbReference>
<keyword evidence="13" id="KW-1185">Reference proteome</keyword>
<feature type="binding site" evidence="7">
    <location>
        <position position="327"/>
    </location>
    <ligand>
        <name>NAD(+)</name>
        <dbReference type="ChEBI" id="CHEBI:57540"/>
    </ligand>
</feature>
<dbReference type="STRING" id="857566.A0A1E3PDY7"/>
<evidence type="ECO:0000256" key="3">
    <source>
        <dbReference type="ARBA" id="ARBA00023027"/>
    </source>
</evidence>
<feature type="binding site" evidence="7">
    <location>
        <position position="92"/>
    </location>
    <ligand>
        <name>NAD(+)</name>
        <dbReference type="ChEBI" id="CHEBI:57540"/>
    </ligand>
</feature>
<name>A0A1E3PDY7_9ASCO</name>
<dbReference type="PANTHER" id="PTHR11728:SF8">
    <property type="entry name" value="GLYCEROL-3-PHOSPHATE DEHYDROGENASE [NAD(+)]-RELATED"/>
    <property type="match status" value="1"/>
</dbReference>
<dbReference type="Gene3D" id="3.40.50.720">
    <property type="entry name" value="NAD(P)-binding Rossmann-like Domain"/>
    <property type="match status" value="1"/>
</dbReference>
<dbReference type="GO" id="GO:0141152">
    <property type="term" value="F:glycerol-3-phosphate dehydrogenase (NAD+) activity"/>
    <property type="evidence" value="ECO:0007669"/>
    <property type="project" value="UniProtKB-UniRule"/>
</dbReference>
<dbReference type="PROSITE" id="PS00957">
    <property type="entry name" value="NAD_G3PDH"/>
    <property type="match status" value="1"/>
</dbReference>
<dbReference type="GO" id="GO:0046168">
    <property type="term" value="P:glycerol-3-phosphate catabolic process"/>
    <property type="evidence" value="ECO:0007669"/>
    <property type="project" value="UniProtKB-UniRule"/>
</dbReference>
<dbReference type="Pfam" id="PF07479">
    <property type="entry name" value="NAD_Gly3P_dh_C"/>
    <property type="match status" value="1"/>
</dbReference>
<feature type="domain" description="Glycerol-3-phosphate dehydrogenase NAD-dependent C-terminal" evidence="11">
    <location>
        <begin position="251"/>
        <end position="396"/>
    </location>
</feature>
<dbReference type="GO" id="GO:0005975">
    <property type="term" value="P:carbohydrate metabolic process"/>
    <property type="evidence" value="ECO:0007669"/>
    <property type="project" value="InterPro"/>
</dbReference>
<feature type="binding site" evidence="6">
    <location>
        <position position="171"/>
    </location>
    <ligand>
        <name>substrate</name>
    </ligand>
</feature>
<dbReference type="InterPro" id="IPR008927">
    <property type="entry name" value="6-PGluconate_DH-like_C_sf"/>
</dbReference>
<dbReference type="GO" id="GO:0051287">
    <property type="term" value="F:NAD binding"/>
    <property type="evidence" value="ECO:0007669"/>
    <property type="project" value="UniProtKB-UniRule"/>
</dbReference>
<dbReference type="PIRSF" id="PIRSF000114">
    <property type="entry name" value="Glycerol-3-P_dh"/>
    <property type="match status" value="1"/>
</dbReference>
<dbReference type="GO" id="GO:0005829">
    <property type="term" value="C:cytosol"/>
    <property type="evidence" value="ECO:0007669"/>
    <property type="project" value="TreeGrafter"/>
</dbReference>
<feature type="domain" description="Glycerol-3-phosphate dehydrogenase NAD-dependent N-terminal" evidence="10">
    <location>
        <begin position="55"/>
        <end position="220"/>
    </location>
</feature>
<dbReference type="Proteomes" id="UP000095009">
    <property type="component" value="Unassembled WGS sequence"/>
</dbReference>
<dbReference type="GO" id="GO:0005634">
    <property type="term" value="C:nucleus"/>
    <property type="evidence" value="ECO:0007669"/>
    <property type="project" value="TreeGrafter"/>
</dbReference>
<reference evidence="12 13" key="1">
    <citation type="journal article" date="2016" name="Proc. Natl. Acad. Sci. U.S.A.">
        <title>Comparative genomics of biotechnologically important yeasts.</title>
        <authorList>
            <person name="Riley R."/>
            <person name="Haridas S."/>
            <person name="Wolfe K.H."/>
            <person name="Lopes M.R."/>
            <person name="Hittinger C.T."/>
            <person name="Goeker M."/>
            <person name="Salamov A.A."/>
            <person name="Wisecaver J.H."/>
            <person name="Long T.M."/>
            <person name="Calvey C.H."/>
            <person name="Aerts A.L."/>
            <person name="Barry K.W."/>
            <person name="Choi C."/>
            <person name="Clum A."/>
            <person name="Coughlan A.Y."/>
            <person name="Deshpande S."/>
            <person name="Douglass A.P."/>
            <person name="Hanson S.J."/>
            <person name="Klenk H.-P."/>
            <person name="LaButti K.M."/>
            <person name="Lapidus A."/>
            <person name="Lindquist E.A."/>
            <person name="Lipzen A.M."/>
            <person name="Meier-Kolthoff J.P."/>
            <person name="Ohm R.A."/>
            <person name="Otillar R.P."/>
            <person name="Pangilinan J.L."/>
            <person name="Peng Y."/>
            <person name="Rokas A."/>
            <person name="Rosa C.A."/>
            <person name="Scheuner C."/>
            <person name="Sibirny A.A."/>
            <person name="Slot J.C."/>
            <person name="Stielow J.B."/>
            <person name="Sun H."/>
            <person name="Kurtzman C.P."/>
            <person name="Blackwell M."/>
            <person name="Grigoriev I.V."/>
            <person name="Jeffries T.W."/>
        </authorList>
    </citation>
    <scope>NUCLEOTIDE SEQUENCE [LARGE SCALE GENOMIC DNA]</scope>
    <source>
        <strain evidence="12 13">DSM 6958</strain>
    </source>
</reference>
<feature type="binding site" evidence="7">
    <location>
        <begin position="60"/>
        <end position="65"/>
    </location>
    <ligand>
        <name>NAD(+)</name>
        <dbReference type="ChEBI" id="CHEBI:57540"/>
    </ligand>
</feature>
<dbReference type="Gene3D" id="1.10.1040.10">
    <property type="entry name" value="N-(1-d-carboxylethyl)-l-norvaline Dehydrogenase, domain 2"/>
    <property type="match status" value="1"/>
</dbReference>
<evidence type="ECO:0000256" key="2">
    <source>
        <dbReference type="ARBA" id="ARBA00023002"/>
    </source>
</evidence>
<feature type="binding site" evidence="7">
    <location>
        <position position="356"/>
    </location>
    <ligand>
        <name>NAD(+)</name>
        <dbReference type="ChEBI" id="CHEBI:57540"/>
    </ligand>
</feature>
<dbReference type="FunFam" id="1.10.1040.10:FF:000004">
    <property type="entry name" value="Glycerol-3-phosphate dehydrogenase [NAD(+)]"/>
    <property type="match status" value="1"/>
</dbReference>
<gene>
    <name evidence="12" type="ORF">NADFUDRAFT_47988</name>
</gene>
<evidence type="ECO:0000313" key="13">
    <source>
        <dbReference type="Proteomes" id="UP000095009"/>
    </source>
</evidence>
<evidence type="ECO:0000256" key="8">
    <source>
        <dbReference type="RuleBase" id="RU000437"/>
    </source>
</evidence>
<evidence type="ECO:0000256" key="7">
    <source>
        <dbReference type="PIRSR" id="PIRSR000114-3"/>
    </source>
</evidence>
<dbReference type="PRINTS" id="PR00077">
    <property type="entry name" value="GPDHDRGNASE"/>
</dbReference>
<dbReference type="InterPro" id="IPR036291">
    <property type="entry name" value="NAD(P)-bd_dom_sf"/>
</dbReference>
<evidence type="ECO:0000256" key="9">
    <source>
        <dbReference type="RuleBase" id="RU361243"/>
    </source>
</evidence>
<evidence type="ECO:0000259" key="10">
    <source>
        <dbReference type="Pfam" id="PF01210"/>
    </source>
</evidence>
<dbReference type="EMBL" id="KV454414">
    <property type="protein sequence ID" value="ODQ63633.1"/>
    <property type="molecule type" value="Genomic_DNA"/>
</dbReference>
<proteinExistence type="inferred from homology"/>
<dbReference type="SUPFAM" id="SSF51735">
    <property type="entry name" value="NAD(P)-binding Rossmann-fold domains"/>
    <property type="match status" value="1"/>
</dbReference>
<comment type="similarity">
    <text evidence="1 8">Belongs to the NAD-dependent glycerol-3-phosphate dehydrogenase family.</text>
</comment>
<feature type="binding site" evidence="7">
    <location>
        <position position="148"/>
    </location>
    <ligand>
        <name>NAD(+)</name>
        <dbReference type="ChEBI" id="CHEBI:57540"/>
    </ligand>
</feature>
<dbReference type="AlphaFoldDB" id="A0A1E3PDY7"/>
<organism evidence="12 13">
    <name type="scientific">Nadsonia fulvescens var. elongata DSM 6958</name>
    <dbReference type="NCBI Taxonomy" id="857566"/>
    <lineage>
        <taxon>Eukaryota</taxon>
        <taxon>Fungi</taxon>
        <taxon>Dikarya</taxon>
        <taxon>Ascomycota</taxon>
        <taxon>Saccharomycotina</taxon>
        <taxon>Dipodascomycetes</taxon>
        <taxon>Dipodascales</taxon>
        <taxon>Dipodascales incertae sedis</taxon>
        <taxon>Nadsonia</taxon>
    </lineage>
</organism>
<dbReference type="InterPro" id="IPR017751">
    <property type="entry name" value="G3P_DH_NAD-dep_euk"/>
</dbReference>
<dbReference type="GO" id="GO:0042803">
    <property type="term" value="F:protein homodimerization activity"/>
    <property type="evidence" value="ECO:0007669"/>
    <property type="project" value="InterPro"/>
</dbReference>
<evidence type="ECO:0000256" key="6">
    <source>
        <dbReference type="PIRSR" id="PIRSR000114-2"/>
    </source>
</evidence>
<dbReference type="InterPro" id="IPR006109">
    <property type="entry name" value="G3P_DH_NAD-dep_C"/>
</dbReference>
<comment type="catalytic activity">
    <reaction evidence="4 9">
        <text>sn-glycerol 3-phosphate + NAD(+) = dihydroxyacetone phosphate + NADH + H(+)</text>
        <dbReference type="Rhea" id="RHEA:11092"/>
        <dbReference type="ChEBI" id="CHEBI:15378"/>
        <dbReference type="ChEBI" id="CHEBI:57540"/>
        <dbReference type="ChEBI" id="CHEBI:57597"/>
        <dbReference type="ChEBI" id="CHEBI:57642"/>
        <dbReference type="ChEBI" id="CHEBI:57945"/>
        <dbReference type="EC" id="1.1.1.8"/>
    </reaction>
</comment>